<dbReference type="PANTHER" id="PTHR35851">
    <property type="entry name" value="CELL DIVISION PROTEIN FTSQ"/>
    <property type="match status" value="1"/>
</dbReference>
<dbReference type="AlphaFoldDB" id="A0A8S8XEY1"/>
<feature type="compositionally biased region" description="Basic residues" evidence="10">
    <location>
        <begin position="11"/>
        <end position="20"/>
    </location>
</feature>
<feature type="transmembrane region" description="Helical" evidence="9">
    <location>
        <begin position="25"/>
        <end position="44"/>
    </location>
</feature>
<dbReference type="InterPro" id="IPR013685">
    <property type="entry name" value="POTRA_FtsQ_type"/>
</dbReference>
<dbReference type="Gene3D" id="3.10.20.310">
    <property type="entry name" value="membrane protein fhac"/>
    <property type="match status" value="1"/>
</dbReference>
<dbReference type="GO" id="GO:0005886">
    <property type="term" value="C:plasma membrane"/>
    <property type="evidence" value="ECO:0007669"/>
    <property type="project" value="UniProtKB-SubCell"/>
</dbReference>
<evidence type="ECO:0000256" key="9">
    <source>
        <dbReference type="HAMAP-Rule" id="MF_00911"/>
    </source>
</evidence>
<dbReference type="InterPro" id="IPR026579">
    <property type="entry name" value="FtsQ"/>
</dbReference>
<comment type="similarity">
    <text evidence="9">Belongs to the FtsQ/DivIB family. FtsQ subfamily.</text>
</comment>
<evidence type="ECO:0000256" key="6">
    <source>
        <dbReference type="ARBA" id="ARBA00022989"/>
    </source>
</evidence>
<dbReference type="PROSITE" id="PS51779">
    <property type="entry name" value="POTRA"/>
    <property type="match status" value="1"/>
</dbReference>
<dbReference type="Proteomes" id="UP000681075">
    <property type="component" value="Unassembled WGS sequence"/>
</dbReference>
<organism evidence="12 13">
    <name type="scientific">Roseiterribacter gracilis</name>
    <dbReference type="NCBI Taxonomy" id="2812848"/>
    <lineage>
        <taxon>Bacteria</taxon>
        <taxon>Pseudomonadati</taxon>
        <taxon>Pseudomonadota</taxon>
        <taxon>Alphaproteobacteria</taxon>
        <taxon>Rhodospirillales</taxon>
        <taxon>Roseiterribacteraceae</taxon>
        <taxon>Roseiterribacter</taxon>
    </lineage>
</organism>
<dbReference type="Gene3D" id="3.40.50.11690">
    <property type="entry name" value="Cell division protein FtsQ/DivIB"/>
    <property type="match status" value="1"/>
</dbReference>
<sequence>MPARVKPTPQPKRRAAPKHPPRLRWVVRGVGVALLIGGVAWLGVSGTAMRMVDAATNDLVRTSASLGYRVQVVTVEGRVETDAQEILRAVGVARGDAILGFNPDTARRTIEQIPWVSSATVSRRLPDTVHVMITERRPIALWQNSGKLTLIDRDGTDLGVPASGLDEFRDLPLVVGPDAPRHTQAMLDALKAVPDLAKRVSAMVRVGARRWDLRLDNGVDVKLPEEDVAAALKQVANAAANEKLLDRDVRTVDLRLPGKMVLQQNEAPAADKKDNAKKTPATVVRAGQRI</sequence>
<keyword evidence="3 9" id="KW-0997">Cell inner membrane</keyword>
<dbReference type="EMBL" id="BOPV01000001">
    <property type="protein sequence ID" value="GIL39786.1"/>
    <property type="molecule type" value="Genomic_DNA"/>
</dbReference>
<accession>A0A8S8XEY1</accession>
<evidence type="ECO:0000256" key="4">
    <source>
        <dbReference type="ARBA" id="ARBA00022618"/>
    </source>
</evidence>
<dbReference type="GO" id="GO:0090529">
    <property type="term" value="P:cell septum assembly"/>
    <property type="evidence" value="ECO:0007669"/>
    <property type="project" value="InterPro"/>
</dbReference>
<keyword evidence="8 9" id="KW-0131">Cell cycle</keyword>
<keyword evidence="13" id="KW-1185">Reference proteome</keyword>
<dbReference type="InterPro" id="IPR045335">
    <property type="entry name" value="FtsQ_C_sf"/>
</dbReference>
<dbReference type="HAMAP" id="MF_00911">
    <property type="entry name" value="FtsQ_subfam"/>
    <property type="match status" value="1"/>
</dbReference>
<name>A0A8S8XEY1_9PROT</name>
<dbReference type="GO" id="GO:0043093">
    <property type="term" value="P:FtsZ-dependent cytokinesis"/>
    <property type="evidence" value="ECO:0007669"/>
    <property type="project" value="UniProtKB-UniRule"/>
</dbReference>
<evidence type="ECO:0000256" key="3">
    <source>
        <dbReference type="ARBA" id="ARBA00022519"/>
    </source>
</evidence>
<keyword evidence="7 9" id="KW-0472">Membrane</keyword>
<proteinExistence type="inferred from homology"/>
<evidence type="ECO:0000256" key="10">
    <source>
        <dbReference type="SAM" id="MobiDB-lite"/>
    </source>
</evidence>
<evidence type="ECO:0000256" key="8">
    <source>
        <dbReference type="ARBA" id="ARBA00023306"/>
    </source>
</evidence>
<dbReference type="PANTHER" id="PTHR35851:SF1">
    <property type="entry name" value="CELL DIVISION PROTEIN FTSQ"/>
    <property type="match status" value="1"/>
</dbReference>
<keyword evidence="4 9" id="KW-0132">Cell division</keyword>
<evidence type="ECO:0000256" key="7">
    <source>
        <dbReference type="ARBA" id="ARBA00023136"/>
    </source>
</evidence>
<reference evidence="12" key="1">
    <citation type="submission" date="2021-02" db="EMBL/GenBank/DDBJ databases">
        <title>Genome sequence of Rhodospirillales sp. strain TMPK1 isolated from soil.</title>
        <authorList>
            <person name="Nakai R."/>
            <person name="Kusada H."/>
            <person name="Tamaki H."/>
        </authorList>
    </citation>
    <scope>NUCLEOTIDE SEQUENCE</scope>
    <source>
        <strain evidence="12">TMPK1</strain>
    </source>
</reference>
<evidence type="ECO:0000313" key="13">
    <source>
        <dbReference type="Proteomes" id="UP000681075"/>
    </source>
</evidence>
<comment type="subcellular location">
    <subcellularLocation>
        <location evidence="9">Cell inner membrane</location>
        <topology evidence="9">Single-pass type II membrane protein</topology>
    </subcellularLocation>
    <subcellularLocation>
        <location evidence="1">Membrane</location>
    </subcellularLocation>
    <text evidence="9">Localizes to the division septum.</text>
</comment>
<protein>
    <recommendedName>
        <fullName evidence="9">Cell division protein FtsQ</fullName>
    </recommendedName>
</protein>
<feature type="region of interest" description="Disordered" evidence="10">
    <location>
        <begin position="1"/>
        <end position="20"/>
    </location>
</feature>
<evidence type="ECO:0000259" key="11">
    <source>
        <dbReference type="PROSITE" id="PS51779"/>
    </source>
</evidence>
<keyword evidence="5 9" id="KW-0812">Transmembrane</keyword>
<comment type="caution">
    <text evidence="12">The sequence shown here is derived from an EMBL/GenBank/DDBJ whole genome shotgun (WGS) entry which is preliminary data.</text>
</comment>
<feature type="domain" description="POTRA" evidence="11">
    <location>
        <begin position="68"/>
        <end position="136"/>
    </location>
</feature>
<evidence type="ECO:0000256" key="2">
    <source>
        <dbReference type="ARBA" id="ARBA00022475"/>
    </source>
</evidence>
<dbReference type="GO" id="GO:0032153">
    <property type="term" value="C:cell division site"/>
    <property type="evidence" value="ECO:0007669"/>
    <property type="project" value="UniProtKB-UniRule"/>
</dbReference>
<dbReference type="InterPro" id="IPR005548">
    <property type="entry name" value="Cell_div_FtsQ/DivIB_C"/>
</dbReference>
<evidence type="ECO:0000256" key="5">
    <source>
        <dbReference type="ARBA" id="ARBA00022692"/>
    </source>
</evidence>
<dbReference type="Pfam" id="PF08478">
    <property type="entry name" value="POTRA_1"/>
    <property type="match status" value="1"/>
</dbReference>
<feature type="region of interest" description="Disordered" evidence="10">
    <location>
        <begin position="265"/>
        <end position="290"/>
    </location>
</feature>
<dbReference type="Pfam" id="PF03799">
    <property type="entry name" value="FtsQ_DivIB_C"/>
    <property type="match status" value="1"/>
</dbReference>
<gene>
    <name evidence="9" type="primary">ftsQ</name>
    <name evidence="12" type="ORF">TMPK1_20230</name>
</gene>
<dbReference type="InterPro" id="IPR034746">
    <property type="entry name" value="POTRA"/>
</dbReference>
<keyword evidence="6 9" id="KW-1133">Transmembrane helix</keyword>
<evidence type="ECO:0000313" key="12">
    <source>
        <dbReference type="EMBL" id="GIL39786.1"/>
    </source>
</evidence>
<evidence type="ECO:0000256" key="1">
    <source>
        <dbReference type="ARBA" id="ARBA00004370"/>
    </source>
</evidence>
<dbReference type="RefSeq" id="WP_420242905.1">
    <property type="nucleotide sequence ID" value="NZ_BOPV01000001.1"/>
</dbReference>
<keyword evidence="2 9" id="KW-1003">Cell membrane</keyword>
<comment type="function">
    <text evidence="9">Essential cell division protein.</text>
</comment>